<sequence>MSLESKKSDPPAPPPSPSVRTHQPSAASHADKPKEQDKTNTYDPAISDLDDVVEKANEKDE</sequence>
<evidence type="ECO:0000313" key="3">
    <source>
        <dbReference type="Proteomes" id="UP000044602"/>
    </source>
</evidence>
<evidence type="ECO:0000313" key="2">
    <source>
        <dbReference type="EMBL" id="CRK28075.1"/>
    </source>
</evidence>
<feature type="compositionally biased region" description="Basic and acidic residues" evidence="1">
    <location>
        <begin position="52"/>
        <end position="61"/>
    </location>
</feature>
<gene>
    <name evidence="2" type="ORF">BN1708_015104</name>
</gene>
<dbReference type="Proteomes" id="UP000044602">
    <property type="component" value="Unassembled WGS sequence"/>
</dbReference>
<name>A0A0G4M2K4_VERLO</name>
<keyword evidence="3" id="KW-1185">Reference proteome</keyword>
<dbReference type="EMBL" id="CVQH01020629">
    <property type="protein sequence ID" value="CRK28075.1"/>
    <property type="molecule type" value="Genomic_DNA"/>
</dbReference>
<reference evidence="2 3" key="1">
    <citation type="submission" date="2015-05" db="EMBL/GenBank/DDBJ databases">
        <authorList>
            <person name="Wang D.B."/>
            <person name="Wang M."/>
        </authorList>
    </citation>
    <scope>NUCLEOTIDE SEQUENCE [LARGE SCALE GENOMIC DNA]</scope>
    <source>
        <strain evidence="2">VL1</strain>
    </source>
</reference>
<feature type="compositionally biased region" description="Basic and acidic residues" evidence="1">
    <location>
        <begin position="29"/>
        <end position="40"/>
    </location>
</feature>
<organism evidence="2 3">
    <name type="scientific">Verticillium longisporum</name>
    <name type="common">Verticillium dahliae var. longisporum</name>
    <dbReference type="NCBI Taxonomy" id="100787"/>
    <lineage>
        <taxon>Eukaryota</taxon>
        <taxon>Fungi</taxon>
        <taxon>Dikarya</taxon>
        <taxon>Ascomycota</taxon>
        <taxon>Pezizomycotina</taxon>
        <taxon>Sordariomycetes</taxon>
        <taxon>Hypocreomycetidae</taxon>
        <taxon>Glomerellales</taxon>
        <taxon>Plectosphaerellaceae</taxon>
        <taxon>Verticillium</taxon>
    </lineage>
</organism>
<feature type="region of interest" description="Disordered" evidence="1">
    <location>
        <begin position="1"/>
        <end position="61"/>
    </location>
</feature>
<accession>A0A0G4M2K4</accession>
<protein>
    <submittedName>
        <fullName evidence="2">Uncharacterized protein</fullName>
    </submittedName>
</protein>
<proteinExistence type="predicted"/>
<evidence type="ECO:0000256" key="1">
    <source>
        <dbReference type="SAM" id="MobiDB-lite"/>
    </source>
</evidence>
<dbReference type="AlphaFoldDB" id="A0A0G4M2K4"/>